<evidence type="ECO:0000313" key="1">
    <source>
        <dbReference type="EMBL" id="PHM22368.1"/>
    </source>
</evidence>
<gene>
    <name evidence="2" type="ORF">BDE27_2420</name>
    <name evidence="1" type="ORF">Xehl_03712</name>
</gene>
<sequence>MRGFGCDPCWMQDAREERDREEAAYQDATDEHLDKRADIRLGKLPDNTLSDEISSLLAMTGDKRSELMDAHYEWLFDVCRAVEEERI</sequence>
<dbReference type="RefSeq" id="WP_099133846.1">
    <property type="nucleotide sequence ID" value="NZ_CAWNOJ010000040.1"/>
</dbReference>
<keyword evidence="4" id="KW-1185">Reference proteome</keyword>
<reference evidence="2 4" key="2">
    <citation type="submission" date="2018-09" db="EMBL/GenBank/DDBJ databases">
        <title>Genomic Encyclopedia of Archaeal and Bacterial Type Strains, Phase II (KMG-II): from individual species to whole genera.</title>
        <authorList>
            <person name="Goeker M."/>
        </authorList>
    </citation>
    <scope>NUCLEOTIDE SEQUENCE [LARGE SCALE GENOMIC DNA]</scope>
    <source>
        <strain evidence="2 4">DSM 16337</strain>
    </source>
</reference>
<proteinExistence type="predicted"/>
<reference evidence="1 3" key="1">
    <citation type="journal article" date="2017" name="Nat. Microbiol.">
        <title>Natural product diversity associated with the nematode symbionts Photorhabdus and Xenorhabdus.</title>
        <authorList>
            <person name="Tobias N.J."/>
            <person name="Wolff H."/>
            <person name="Djahanschiri B."/>
            <person name="Grundmann F."/>
            <person name="Kronenwerth M."/>
            <person name="Shi Y.M."/>
            <person name="Simonyi S."/>
            <person name="Grun P."/>
            <person name="Shapiro-Ilan D."/>
            <person name="Pidot S.J."/>
            <person name="Stinear T.P."/>
            <person name="Ebersberger I."/>
            <person name="Bode H.B."/>
        </authorList>
    </citation>
    <scope>NUCLEOTIDE SEQUENCE [LARGE SCALE GENOMIC DNA]</scope>
    <source>
        <strain evidence="1 3">DSM 16337</strain>
    </source>
</reference>
<dbReference type="OrthoDB" id="9939412at2"/>
<accession>A0A2D0IKR3</accession>
<evidence type="ECO:0000313" key="2">
    <source>
        <dbReference type="EMBL" id="RKE90546.1"/>
    </source>
</evidence>
<organism evidence="1 3">
    <name type="scientific">Xenorhabdus ehlersii</name>
    <dbReference type="NCBI Taxonomy" id="290111"/>
    <lineage>
        <taxon>Bacteria</taxon>
        <taxon>Pseudomonadati</taxon>
        <taxon>Pseudomonadota</taxon>
        <taxon>Gammaproteobacteria</taxon>
        <taxon>Enterobacterales</taxon>
        <taxon>Morganellaceae</taxon>
        <taxon>Xenorhabdus</taxon>
    </lineage>
</organism>
<dbReference type="AlphaFoldDB" id="A0A2D0IKR3"/>
<name>A0A2D0IKR3_9GAMM</name>
<dbReference type="EMBL" id="NIBT01000028">
    <property type="protein sequence ID" value="PHM22368.1"/>
    <property type="molecule type" value="Genomic_DNA"/>
</dbReference>
<dbReference type="EMBL" id="RAQI01000003">
    <property type="protein sequence ID" value="RKE90546.1"/>
    <property type="molecule type" value="Genomic_DNA"/>
</dbReference>
<protein>
    <submittedName>
        <fullName evidence="1">Uncharacterized protein</fullName>
    </submittedName>
</protein>
<dbReference type="Proteomes" id="UP000283568">
    <property type="component" value="Unassembled WGS sequence"/>
</dbReference>
<evidence type="ECO:0000313" key="4">
    <source>
        <dbReference type="Proteomes" id="UP000283568"/>
    </source>
</evidence>
<comment type="caution">
    <text evidence="1">The sequence shown here is derived from an EMBL/GenBank/DDBJ whole genome shotgun (WGS) entry which is preliminary data.</text>
</comment>
<evidence type="ECO:0000313" key="3">
    <source>
        <dbReference type="Proteomes" id="UP000225605"/>
    </source>
</evidence>
<dbReference type="Proteomes" id="UP000225605">
    <property type="component" value="Unassembled WGS sequence"/>
</dbReference>